<organism evidence="1 2">
    <name type="scientific">Romanomermis culicivorax</name>
    <name type="common">Nematode worm</name>
    <dbReference type="NCBI Taxonomy" id="13658"/>
    <lineage>
        <taxon>Eukaryota</taxon>
        <taxon>Metazoa</taxon>
        <taxon>Ecdysozoa</taxon>
        <taxon>Nematoda</taxon>
        <taxon>Enoplea</taxon>
        <taxon>Dorylaimia</taxon>
        <taxon>Mermithida</taxon>
        <taxon>Mermithoidea</taxon>
        <taxon>Mermithidae</taxon>
        <taxon>Romanomermis</taxon>
    </lineage>
</organism>
<dbReference type="WBParaSite" id="nRc.2.0.1.t43384-RA">
    <property type="protein sequence ID" value="nRc.2.0.1.t43384-RA"/>
    <property type="gene ID" value="nRc.2.0.1.g43384"/>
</dbReference>
<keyword evidence="1" id="KW-1185">Reference proteome</keyword>
<protein>
    <submittedName>
        <fullName evidence="2">Uncharacterized protein</fullName>
    </submittedName>
</protein>
<name>A0A915KY26_ROMCU</name>
<reference evidence="2" key="1">
    <citation type="submission" date="2022-11" db="UniProtKB">
        <authorList>
            <consortium name="WormBaseParasite"/>
        </authorList>
    </citation>
    <scope>IDENTIFICATION</scope>
</reference>
<evidence type="ECO:0000313" key="2">
    <source>
        <dbReference type="WBParaSite" id="nRc.2.0.1.t43384-RA"/>
    </source>
</evidence>
<dbReference type="Proteomes" id="UP000887565">
    <property type="component" value="Unplaced"/>
</dbReference>
<proteinExistence type="predicted"/>
<evidence type="ECO:0000313" key="1">
    <source>
        <dbReference type="Proteomes" id="UP000887565"/>
    </source>
</evidence>
<sequence length="105" mass="12014">MSMKPVEEKRACRKNPVPVSDICEEKSDNCVINRNKELSKVISRSVRGCVCRNSARCVASILNQASFLVDMPRSMFLRRSLTRDYEINDGNLEWLKTMIIDKSTS</sequence>
<accession>A0A915KY26</accession>
<dbReference type="AlphaFoldDB" id="A0A915KY26"/>